<reference evidence="3 4" key="1">
    <citation type="submission" date="2016-10" db="EMBL/GenBank/DDBJ databases">
        <authorList>
            <person name="de Groot N.N."/>
        </authorList>
    </citation>
    <scope>NUCLEOTIDE SEQUENCE [LARGE SCALE GENOMIC DNA]</scope>
    <source>
        <strain evidence="3 4">DSM 373</strain>
    </source>
</reference>
<name>A0A1H6V044_9GAMM</name>
<keyword evidence="1" id="KW-0175">Coiled coil</keyword>
<organism evidence="3 4">
    <name type="scientific">Azotobacter beijerinckii</name>
    <dbReference type="NCBI Taxonomy" id="170623"/>
    <lineage>
        <taxon>Bacteria</taxon>
        <taxon>Pseudomonadati</taxon>
        <taxon>Pseudomonadota</taxon>
        <taxon>Gammaproteobacteria</taxon>
        <taxon>Pseudomonadales</taxon>
        <taxon>Pseudomonadaceae</taxon>
        <taxon>Azotobacter</taxon>
    </lineage>
</organism>
<dbReference type="InterPro" id="IPR018648">
    <property type="entry name" value="DUF2076"/>
</dbReference>
<dbReference type="RefSeq" id="WP_090731712.1">
    <property type="nucleotide sequence ID" value="NZ_FNYQ01000036.1"/>
</dbReference>
<feature type="compositionally biased region" description="Acidic residues" evidence="2">
    <location>
        <begin position="226"/>
        <end position="240"/>
    </location>
</feature>
<evidence type="ECO:0000313" key="4">
    <source>
        <dbReference type="Proteomes" id="UP000199250"/>
    </source>
</evidence>
<dbReference type="Proteomes" id="UP000199250">
    <property type="component" value="Unassembled WGS sequence"/>
</dbReference>
<feature type="compositionally biased region" description="Gly residues" evidence="2">
    <location>
        <begin position="127"/>
        <end position="140"/>
    </location>
</feature>
<sequence>MQSEEKNLIDGLFSRLRDAEGQSAPRDPQAEGVIREHIARQPAAPYYMAQAIIVQENAIQRLDGRVKELEAQIEQLKQQVENAPRQQSGGGFLSGLFGGGRSEPQPVARPQPAARPAAAGWNEPGYGNQGGFGSQGGFGQQPGFQRGAFGAPAGGGGGGFLSGALQTAAGVAGGMVLGNVLMDMFQGDEEPKVAEAAHEPVAAPEPQHQVAEENLAPQEDYFADSGEGDDFFGGDDEDFV</sequence>
<feature type="region of interest" description="Disordered" evidence="2">
    <location>
        <begin position="100"/>
        <end position="149"/>
    </location>
</feature>
<dbReference type="Pfam" id="PF09849">
    <property type="entry name" value="DUF2076"/>
    <property type="match status" value="1"/>
</dbReference>
<protein>
    <recommendedName>
        <fullName evidence="5">DUF2076 domain-containing protein</fullName>
    </recommendedName>
</protein>
<feature type="compositionally biased region" description="Low complexity" evidence="2">
    <location>
        <begin position="104"/>
        <end position="119"/>
    </location>
</feature>
<dbReference type="OrthoDB" id="122910at2"/>
<dbReference type="EMBL" id="FNYQ01000036">
    <property type="protein sequence ID" value="SEI97963.1"/>
    <property type="molecule type" value="Genomic_DNA"/>
</dbReference>
<evidence type="ECO:0000313" key="3">
    <source>
        <dbReference type="EMBL" id="SEI97963.1"/>
    </source>
</evidence>
<accession>A0A1H6V044</accession>
<gene>
    <name evidence="3" type="ORF">SAMN04244572_02315</name>
</gene>
<dbReference type="AlphaFoldDB" id="A0A1H6V044"/>
<feature type="coiled-coil region" evidence="1">
    <location>
        <begin position="52"/>
        <end position="86"/>
    </location>
</feature>
<proteinExistence type="predicted"/>
<evidence type="ECO:0000256" key="1">
    <source>
        <dbReference type="SAM" id="Coils"/>
    </source>
</evidence>
<evidence type="ECO:0000256" key="2">
    <source>
        <dbReference type="SAM" id="MobiDB-lite"/>
    </source>
</evidence>
<feature type="region of interest" description="Disordered" evidence="2">
    <location>
        <begin position="191"/>
        <end position="240"/>
    </location>
</feature>
<evidence type="ECO:0008006" key="5">
    <source>
        <dbReference type="Google" id="ProtNLM"/>
    </source>
</evidence>